<dbReference type="Pfam" id="PF00702">
    <property type="entry name" value="Hydrolase"/>
    <property type="match status" value="1"/>
</dbReference>
<dbReference type="PANTHER" id="PTHR43316:SF3">
    <property type="entry name" value="HALOACID DEHALOGENASE, TYPE II (AFU_ORTHOLOGUE AFUA_2G07750)-RELATED"/>
    <property type="match status" value="1"/>
</dbReference>
<keyword evidence="3" id="KW-1185">Reference proteome</keyword>
<dbReference type="InterPro" id="IPR036412">
    <property type="entry name" value="HAD-like_sf"/>
</dbReference>
<dbReference type="SFLD" id="SFLDS00003">
    <property type="entry name" value="Haloacid_Dehalogenase"/>
    <property type="match status" value="1"/>
</dbReference>
<dbReference type="InterPro" id="IPR051540">
    <property type="entry name" value="S-2-haloacid_dehalogenase"/>
</dbReference>
<keyword evidence="1 2" id="KW-0378">Hydrolase</keyword>
<dbReference type="PANTHER" id="PTHR43316">
    <property type="entry name" value="HYDROLASE, HALOACID DELAHOGENASE-RELATED"/>
    <property type="match status" value="1"/>
</dbReference>
<protein>
    <submittedName>
        <fullName evidence="2">HAD family hydrolase</fullName>
    </submittedName>
</protein>
<evidence type="ECO:0000256" key="1">
    <source>
        <dbReference type="ARBA" id="ARBA00022801"/>
    </source>
</evidence>
<dbReference type="RefSeq" id="WP_168003927.1">
    <property type="nucleotide sequence ID" value="NZ_JAATEO010000047.1"/>
</dbReference>
<dbReference type="Gene3D" id="3.40.50.1000">
    <property type="entry name" value="HAD superfamily/HAD-like"/>
    <property type="match status" value="1"/>
</dbReference>
<gene>
    <name evidence="2" type="ORF">HCJ94_27495</name>
</gene>
<comment type="caution">
    <text evidence="2">The sequence shown here is derived from an EMBL/GenBank/DDBJ whole genome shotgun (WGS) entry which is preliminary data.</text>
</comment>
<dbReference type="InterPro" id="IPR023214">
    <property type="entry name" value="HAD_sf"/>
</dbReference>
<dbReference type="NCBIfam" id="TIGR01509">
    <property type="entry name" value="HAD-SF-IA-v3"/>
    <property type="match status" value="1"/>
</dbReference>
<proteinExistence type="predicted"/>
<dbReference type="Proteomes" id="UP000783871">
    <property type="component" value="Unassembled WGS sequence"/>
</dbReference>
<dbReference type="SUPFAM" id="SSF56784">
    <property type="entry name" value="HAD-like"/>
    <property type="match status" value="1"/>
</dbReference>
<sequence>MPMFQAVLFDFFGTLTRSVQRSAAHRATADLLGCPPDVLTDVLDRTYYERATGRLGTAEATLRWVCEQAGVRPSDGAVRSAVAARHRAVRADTRLREEAVPTLAALHRRGVRTGLVSDCTHELPAFLPHLPIDPLLDVRVFSVQVGRCKPDPELYRAACRRLGLAPAECLYVGDGGSQELTGAERAGLTAVRLAAPDLAGHMVFNRDDAWTGPELVSLTEVVDLVDAAAPVGAAGRG</sequence>
<dbReference type="NCBIfam" id="TIGR01549">
    <property type="entry name" value="HAD-SF-IA-v1"/>
    <property type="match status" value="1"/>
</dbReference>
<dbReference type="PRINTS" id="PR00413">
    <property type="entry name" value="HADHALOGNASE"/>
</dbReference>
<evidence type="ECO:0000313" key="3">
    <source>
        <dbReference type="Proteomes" id="UP000783871"/>
    </source>
</evidence>
<reference evidence="2 3" key="1">
    <citation type="submission" date="2020-03" db="EMBL/GenBank/DDBJ databases">
        <title>WGS of actinomycetes isolated from Thailand.</title>
        <authorList>
            <person name="Thawai C."/>
        </authorList>
    </citation>
    <scope>NUCLEOTIDE SEQUENCE [LARGE SCALE GENOMIC DNA]</scope>
    <source>
        <strain evidence="2 3">HSS6-12</strain>
    </source>
</reference>
<accession>A0ABX0ZH19</accession>
<dbReference type="GO" id="GO:0016787">
    <property type="term" value="F:hydrolase activity"/>
    <property type="evidence" value="ECO:0007669"/>
    <property type="project" value="UniProtKB-KW"/>
</dbReference>
<dbReference type="SFLD" id="SFLDG01129">
    <property type="entry name" value="C1.5:_HAD__Beta-PGM__Phosphata"/>
    <property type="match status" value="1"/>
</dbReference>
<name>A0ABX0ZH19_9ACTN</name>
<evidence type="ECO:0000313" key="2">
    <source>
        <dbReference type="EMBL" id="NJP35611.1"/>
    </source>
</evidence>
<dbReference type="EMBL" id="JAATEO010000047">
    <property type="protein sequence ID" value="NJP35611.1"/>
    <property type="molecule type" value="Genomic_DNA"/>
</dbReference>
<organism evidence="2 3">
    <name type="scientific">Micromonospora thermarum</name>
    <dbReference type="NCBI Taxonomy" id="2720024"/>
    <lineage>
        <taxon>Bacteria</taxon>
        <taxon>Bacillati</taxon>
        <taxon>Actinomycetota</taxon>
        <taxon>Actinomycetes</taxon>
        <taxon>Micromonosporales</taxon>
        <taxon>Micromonosporaceae</taxon>
        <taxon>Micromonospora</taxon>
    </lineage>
</organism>
<dbReference type="InterPro" id="IPR006439">
    <property type="entry name" value="HAD-SF_hydro_IA"/>
</dbReference>